<dbReference type="Proteomes" id="UP000827717">
    <property type="component" value="Segment"/>
</dbReference>
<gene>
    <name evidence="1" type="ORF">pEaSNUABM22_00250</name>
</gene>
<name>A0AAE8XQV6_9CAUD</name>
<proteinExistence type="predicted"/>
<dbReference type="InterPro" id="IPR058915">
    <property type="entry name" value="AcrVA2-like"/>
</dbReference>
<evidence type="ECO:0000313" key="1">
    <source>
        <dbReference type="EMBL" id="UAW96737.1"/>
    </source>
</evidence>
<dbReference type="EMBL" id="MZ443785">
    <property type="protein sequence ID" value="UAW96737.1"/>
    <property type="molecule type" value="Genomic_DNA"/>
</dbReference>
<protein>
    <submittedName>
        <fullName evidence="1">Uncharacterized protein</fullName>
    </submittedName>
</protein>
<accession>A0AAE8XQV6</accession>
<dbReference type="Pfam" id="PF26125">
    <property type="entry name" value="AcrVA2-like"/>
    <property type="match status" value="1"/>
</dbReference>
<organism evidence="1 2">
    <name type="scientific">Erwinia phage pEa_SNUABM_22</name>
    <dbReference type="NCBI Taxonomy" id="2869549"/>
    <lineage>
        <taxon>Viruses</taxon>
        <taxon>Duplodnaviria</taxon>
        <taxon>Heunggongvirae</taxon>
        <taxon>Uroviricota</taxon>
        <taxon>Caudoviricetes</taxon>
        <taxon>Alexandravirus</taxon>
        <taxon>Alexandravirus SNUABM22</taxon>
    </lineage>
</organism>
<reference evidence="1 2" key="1">
    <citation type="submission" date="2021-06" db="EMBL/GenBank/DDBJ databases">
        <title>Complete genome sequence of Erwinia phage pEa_SNUABM_22.</title>
        <authorList>
            <person name="Kim S.G."/>
            <person name="Park S.C."/>
        </authorList>
    </citation>
    <scope>NUCLEOTIDE SEQUENCE [LARGE SCALE GENOMIC DNA]</scope>
    <source>
        <strain evidence="2">pEa_SNUABM_22</strain>
    </source>
</reference>
<sequence>MSKTKSTPQTFLDLFLKDVKLFLPRFDKGLDAYLLKCKGKPGPYGVSLHQYMKWLNPVARLPANASEVSIITSGYLHYFWQLAKPNFVLEPVLVNHLVESVLPDELPAEILQRLPYWSQWITLPLHLISKDNILDLDFDGAFVGYTSIDNRPALVLAAPFVSNNQSIRSNDFTPFVTSHVFLDAPVRPEFLVRNSHILNVASDAMSKEAYATLIINIHHFLVKVINCVMYICSQQEALYQEGHSQPKPQRLGKSYRITPPKDDRMITVGAEMTRILKDFEAEVEACTRAFNGRKPHIRKAHYHHFWTGPKVGVRSLVCKWLPPSIVRGTIVEQ</sequence>
<evidence type="ECO:0000313" key="2">
    <source>
        <dbReference type="Proteomes" id="UP000827717"/>
    </source>
</evidence>
<keyword evidence="2" id="KW-1185">Reference proteome</keyword>